<name>A0ABQ5FJ72_9ASTR</name>
<dbReference type="Proteomes" id="UP001151760">
    <property type="component" value="Unassembled WGS sequence"/>
</dbReference>
<reference evidence="1" key="1">
    <citation type="journal article" date="2022" name="Int. J. Mol. Sci.">
        <title>Draft Genome of Tanacetum Coccineum: Genomic Comparison of Closely Related Tanacetum-Family Plants.</title>
        <authorList>
            <person name="Yamashiro T."/>
            <person name="Shiraishi A."/>
            <person name="Nakayama K."/>
            <person name="Satake H."/>
        </authorList>
    </citation>
    <scope>NUCLEOTIDE SEQUENCE</scope>
</reference>
<organism evidence="1 2">
    <name type="scientific">Tanacetum coccineum</name>
    <dbReference type="NCBI Taxonomy" id="301880"/>
    <lineage>
        <taxon>Eukaryota</taxon>
        <taxon>Viridiplantae</taxon>
        <taxon>Streptophyta</taxon>
        <taxon>Embryophyta</taxon>
        <taxon>Tracheophyta</taxon>
        <taxon>Spermatophyta</taxon>
        <taxon>Magnoliopsida</taxon>
        <taxon>eudicotyledons</taxon>
        <taxon>Gunneridae</taxon>
        <taxon>Pentapetalae</taxon>
        <taxon>asterids</taxon>
        <taxon>campanulids</taxon>
        <taxon>Asterales</taxon>
        <taxon>Asteraceae</taxon>
        <taxon>Asteroideae</taxon>
        <taxon>Anthemideae</taxon>
        <taxon>Anthemidinae</taxon>
        <taxon>Tanacetum</taxon>
    </lineage>
</organism>
<evidence type="ECO:0000313" key="1">
    <source>
        <dbReference type="EMBL" id="GJT63371.1"/>
    </source>
</evidence>
<evidence type="ECO:0000313" key="2">
    <source>
        <dbReference type="Proteomes" id="UP001151760"/>
    </source>
</evidence>
<comment type="caution">
    <text evidence="1">The sequence shown here is derived from an EMBL/GenBank/DDBJ whole genome shotgun (WGS) entry which is preliminary data.</text>
</comment>
<gene>
    <name evidence="1" type="ORF">Tco_1006904</name>
</gene>
<reference evidence="1" key="2">
    <citation type="submission" date="2022-01" db="EMBL/GenBank/DDBJ databases">
        <authorList>
            <person name="Yamashiro T."/>
            <person name="Shiraishi A."/>
            <person name="Satake H."/>
            <person name="Nakayama K."/>
        </authorList>
    </citation>
    <scope>NUCLEOTIDE SEQUENCE</scope>
</reference>
<keyword evidence="2" id="KW-1185">Reference proteome</keyword>
<proteinExistence type="predicted"/>
<sequence length="69" mass="7692">MGFSKPAITLFLRLKRGCINGSYDARVNERLMQTTEEKVDSSKALDASLVDTESSGTTFKEARYKQRSG</sequence>
<accession>A0ABQ5FJ72</accession>
<protein>
    <submittedName>
        <fullName evidence="1">Uncharacterized protein</fullName>
    </submittedName>
</protein>
<dbReference type="EMBL" id="BQNB010017455">
    <property type="protein sequence ID" value="GJT63371.1"/>
    <property type="molecule type" value="Genomic_DNA"/>
</dbReference>